<protein>
    <submittedName>
        <fullName evidence="1">Uncharacterized protein</fullName>
    </submittedName>
</protein>
<name>A0AAD6VGI1_9AGAR</name>
<sequence>WAALALHRLSKHARLGDRVDLEAKLNFLMQSWDASKFHWPKHHAAMLATARKYGYSFDTIDPSLEIAMMLPAFHHIAPRPGMRQVNNSQASKCLRVTHLVKTTGDLLDITNRLHTTLHEYSPECECDCCQQDRDALGCASPHVCARAAEARLNQIDTKW</sequence>
<dbReference type="Proteomes" id="UP001219525">
    <property type="component" value="Unassembled WGS sequence"/>
</dbReference>
<evidence type="ECO:0000313" key="1">
    <source>
        <dbReference type="EMBL" id="KAJ7209127.1"/>
    </source>
</evidence>
<accession>A0AAD6VGI1</accession>
<evidence type="ECO:0000313" key="2">
    <source>
        <dbReference type="Proteomes" id="UP001219525"/>
    </source>
</evidence>
<gene>
    <name evidence="1" type="ORF">GGX14DRAFT_336030</name>
</gene>
<dbReference type="EMBL" id="JARJCW010000031">
    <property type="protein sequence ID" value="KAJ7209127.1"/>
    <property type="molecule type" value="Genomic_DNA"/>
</dbReference>
<feature type="non-terminal residue" evidence="1">
    <location>
        <position position="159"/>
    </location>
</feature>
<reference evidence="1" key="1">
    <citation type="submission" date="2023-03" db="EMBL/GenBank/DDBJ databases">
        <title>Massive genome expansion in bonnet fungi (Mycena s.s.) driven by repeated elements and novel gene families across ecological guilds.</title>
        <authorList>
            <consortium name="Lawrence Berkeley National Laboratory"/>
            <person name="Harder C.B."/>
            <person name="Miyauchi S."/>
            <person name="Viragh M."/>
            <person name="Kuo A."/>
            <person name="Thoen E."/>
            <person name="Andreopoulos B."/>
            <person name="Lu D."/>
            <person name="Skrede I."/>
            <person name="Drula E."/>
            <person name="Henrissat B."/>
            <person name="Morin E."/>
            <person name="Kohler A."/>
            <person name="Barry K."/>
            <person name="LaButti K."/>
            <person name="Morin E."/>
            <person name="Salamov A."/>
            <person name="Lipzen A."/>
            <person name="Mereny Z."/>
            <person name="Hegedus B."/>
            <person name="Baldrian P."/>
            <person name="Stursova M."/>
            <person name="Weitz H."/>
            <person name="Taylor A."/>
            <person name="Grigoriev I.V."/>
            <person name="Nagy L.G."/>
            <person name="Martin F."/>
            <person name="Kauserud H."/>
        </authorList>
    </citation>
    <scope>NUCLEOTIDE SEQUENCE</scope>
    <source>
        <strain evidence="1">9144</strain>
    </source>
</reference>
<organism evidence="1 2">
    <name type="scientific">Mycena pura</name>
    <dbReference type="NCBI Taxonomy" id="153505"/>
    <lineage>
        <taxon>Eukaryota</taxon>
        <taxon>Fungi</taxon>
        <taxon>Dikarya</taxon>
        <taxon>Basidiomycota</taxon>
        <taxon>Agaricomycotina</taxon>
        <taxon>Agaricomycetes</taxon>
        <taxon>Agaricomycetidae</taxon>
        <taxon>Agaricales</taxon>
        <taxon>Marasmiineae</taxon>
        <taxon>Mycenaceae</taxon>
        <taxon>Mycena</taxon>
    </lineage>
</organism>
<proteinExistence type="predicted"/>
<keyword evidence="2" id="KW-1185">Reference proteome</keyword>
<dbReference type="AlphaFoldDB" id="A0AAD6VGI1"/>
<comment type="caution">
    <text evidence="1">The sequence shown here is derived from an EMBL/GenBank/DDBJ whole genome shotgun (WGS) entry which is preliminary data.</text>
</comment>
<feature type="non-terminal residue" evidence="1">
    <location>
        <position position="1"/>
    </location>
</feature>